<dbReference type="EMBL" id="LR586016">
    <property type="protein sequence ID" value="VIP02161.1"/>
    <property type="molecule type" value="Genomic_DNA"/>
</dbReference>
<evidence type="ECO:0000313" key="2">
    <source>
        <dbReference type="Proteomes" id="UP000464378"/>
    </source>
</evidence>
<protein>
    <submittedName>
        <fullName evidence="1">Uncharacterized protein</fullName>
    </submittedName>
</protein>
<evidence type="ECO:0000313" key="1">
    <source>
        <dbReference type="EMBL" id="VIP02161.1"/>
    </source>
</evidence>
<organism evidence="1">
    <name type="scientific">Tuwongella immobilis</name>
    <dbReference type="NCBI Taxonomy" id="692036"/>
    <lineage>
        <taxon>Bacteria</taxon>
        <taxon>Pseudomonadati</taxon>
        <taxon>Planctomycetota</taxon>
        <taxon>Planctomycetia</taxon>
        <taxon>Gemmatales</taxon>
        <taxon>Gemmataceae</taxon>
        <taxon>Tuwongella</taxon>
    </lineage>
</organism>
<name>A0A6C2YLH6_9BACT</name>
<proteinExistence type="predicted"/>
<sequence>MSDAIEVTIGYTGTPDSSGDFAPTMSIPFQFNDELERQINEWLDADNPDLLQVLDPTWPGPAAQRFCPPRPHVPKSIPLNCLYWPAGGSRCGVFRGLVRASQWRVTSNLQSVFSLQIRQMRGKYVVKQMRVRMRVLSQLPVDRFQQGFVLLTLVDERYVRRSTTNYFTPNTLAYGLQAGVLDDLLAAGKASFVCYRYSGERLFVPWASANQAAGSVLPLYFAGGELGGQAERLRRIPTTARMLFPLVTIEDGTSPPRVLPDPYAWLTQQGMRGGDFLFPVGYSVNMRREGTQVSIIGANASSTNSNPPSGSGLINTPISSEDGLVLHGLMPAIFRDKIIFRLRDAAAMEVVLNPGNNPLDFRDQVNLARYERKRVSPNPDNREDLQKIAVDLYRNYIESQLLIHQGLVMGFHVLPPEMGHDLMYRFRPDNVTVSITKHPGQYQPTINLERGTSSPFSTLFPGGGFPGAFPDFTQSPAPQDYAPGGFYNWWIDSNGQIRYVNEPPGLDFAPAHPGLGLFASIYSIPGRCIIPGTLERFHLSTRAWNELLTTLSTGLQGSLVGRLTPDMLAPDEDWSALSNRTVFQYPADGIDGSRIRPGTIPWGDSPNGSIPTSKISGLNGYIIALIQSDGLTNWMIRDDSITAAKIAAGSVTNTKLANNAVTAVKIADGTITLDKLHESIRADLPIRAIEVTPNSVTTSGLADEAVTAAKLAAGAVTTPKLANGSVTVEKLAPGVLSTPGANSVGTLQLQDDSITAAKLQAASVTTEKLDTGSVTNSKIAAGAVGAAQLGAAAVTDFALAANAVTEPKLADGAVSAAKIAAGAAFKVGDILRGETF</sequence>
<gene>
    <name evidence="1" type="ORF">GMBLW1_17990</name>
</gene>
<dbReference type="InParanoid" id="A0A6C2YLH6"/>
<dbReference type="Proteomes" id="UP000464378">
    <property type="component" value="Chromosome"/>
</dbReference>
<accession>A0A6C2YLH6</accession>
<dbReference type="EMBL" id="LR593887">
    <property type="protein sequence ID" value="VTS00570.1"/>
    <property type="molecule type" value="Genomic_DNA"/>
</dbReference>
<keyword evidence="2" id="KW-1185">Reference proteome</keyword>
<dbReference type="AlphaFoldDB" id="A0A6C2YLH6"/>
<reference evidence="1" key="1">
    <citation type="submission" date="2019-04" db="EMBL/GenBank/DDBJ databases">
        <authorList>
            <consortium name="Science for Life Laboratories"/>
        </authorList>
    </citation>
    <scope>NUCLEOTIDE SEQUENCE</scope>
    <source>
        <strain evidence="1">MBLW1</strain>
    </source>
</reference>
<dbReference type="KEGG" id="tim:GMBLW1_17990"/>